<dbReference type="OrthoDB" id="7409377at2"/>
<dbReference type="Pfam" id="PF11390">
    <property type="entry name" value="FdsD"/>
    <property type="match status" value="1"/>
</dbReference>
<dbReference type="InterPro" id="IPR021074">
    <property type="entry name" value="Formate_DH_dsu"/>
</dbReference>
<keyword evidence="2" id="KW-1185">Reference proteome</keyword>
<sequence length="75" mass="8431">MKRQDIVRMTNQIADFHRPYPREEAVAGVAQHIIDFWDPRMRADLATQLAEDEAGFDELALAGAKRAAQKQAAHA</sequence>
<evidence type="ECO:0000313" key="1">
    <source>
        <dbReference type="EMBL" id="SDG42432.1"/>
    </source>
</evidence>
<reference evidence="1 2" key="1">
    <citation type="submission" date="2016-10" db="EMBL/GenBank/DDBJ databases">
        <authorList>
            <person name="Varghese N."/>
            <person name="Submissions S."/>
        </authorList>
    </citation>
    <scope>NUCLEOTIDE SEQUENCE [LARGE SCALE GENOMIC DNA]</scope>
    <source>
        <strain evidence="1 2">DSM 18839</strain>
    </source>
</reference>
<evidence type="ECO:0000313" key="2">
    <source>
        <dbReference type="Proteomes" id="UP000198615"/>
    </source>
</evidence>
<dbReference type="EMBL" id="FNBW01000017">
    <property type="protein sequence ID" value="SDG42432.1"/>
    <property type="molecule type" value="Genomic_DNA"/>
</dbReference>
<name>A0A8G2EWS6_9PROT</name>
<organism evidence="1 2">
    <name type="scientific">Thalassobaculum litoreum DSM 18839</name>
    <dbReference type="NCBI Taxonomy" id="1123362"/>
    <lineage>
        <taxon>Bacteria</taxon>
        <taxon>Pseudomonadati</taxon>
        <taxon>Pseudomonadota</taxon>
        <taxon>Alphaproteobacteria</taxon>
        <taxon>Rhodospirillales</taxon>
        <taxon>Thalassobaculaceae</taxon>
        <taxon>Thalassobaculum</taxon>
    </lineage>
</organism>
<gene>
    <name evidence="1" type="ORF">SAMN05660686_04343</name>
</gene>
<comment type="caution">
    <text evidence="1">The sequence shown here is derived from an EMBL/GenBank/DDBJ whole genome shotgun (WGS) entry which is preliminary data.</text>
</comment>
<protein>
    <submittedName>
        <fullName evidence="1">Formate dehydrogenase subunit delta</fullName>
    </submittedName>
</protein>
<dbReference type="Proteomes" id="UP000198615">
    <property type="component" value="Unassembled WGS sequence"/>
</dbReference>
<proteinExistence type="predicted"/>
<dbReference type="AlphaFoldDB" id="A0A8G2EWS6"/>
<dbReference type="RefSeq" id="WP_028792521.1">
    <property type="nucleotide sequence ID" value="NZ_FNBW01000017.1"/>
</dbReference>
<accession>A0A8G2EWS6</accession>